<organism evidence="1 2">
    <name type="scientific">Helicobacter didelphidarum</name>
    <dbReference type="NCBI Taxonomy" id="2040648"/>
    <lineage>
        <taxon>Bacteria</taxon>
        <taxon>Pseudomonadati</taxon>
        <taxon>Campylobacterota</taxon>
        <taxon>Epsilonproteobacteria</taxon>
        <taxon>Campylobacterales</taxon>
        <taxon>Helicobacteraceae</taxon>
        <taxon>Helicobacter</taxon>
    </lineage>
</organism>
<dbReference type="EMBL" id="NXLQ01000035">
    <property type="protein sequence ID" value="RDU62113.1"/>
    <property type="molecule type" value="Genomic_DNA"/>
</dbReference>
<dbReference type="RefSeq" id="WP_115543768.1">
    <property type="nucleotide sequence ID" value="NZ_NXLQ01000035.1"/>
</dbReference>
<comment type="caution">
    <text evidence="1">The sequence shown here is derived from an EMBL/GenBank/DDBJ whole genome shotgun (WGS) entry which is preliminary data.</text>
</comment>
<evidence type="ECO:0000313" key="1">
    <source>
        <dbReference type="EMBL" id="RDU62113.1"/>
    </source>
</evidence>
<dbReference type="AlphaFoldDB" id="A0A3D8IAB0"/>
<sequence>MIFDSFNAEIKAYRLYKSPVMLSKQRKEVIASKDIFLEFGIRVYGKKVPYKDYDDRDIAHYYKNYNDIIFVYESNEEIKRFIKKNDPMNGLNTNTENSLMLEM</sequence>
<dbReference type="OrthoDB" id="5313871at2"/>
<accession>A0A3D8IAB0</accession>
<evidence type="ECO:0000313" key="2">
    <source>
        <dbReference type="Proteomes" id="UP000256379"/>
    </source>
</evidence>
<keyword evidence="2" id="KW-1185">Reference proteome</keyword>
<gene>
    <name evidence="1" type="ORF">CQA53_09525</name>
</gene>
<protein>
    <submittedName>
        <fullName evidence="1">Uncharacterized protein</fullName>
    </submittedName>
</protein>
<proteinExistence type="predicted"/>
<reference evidence="1 2" key="1">
    <citation type="submission" date="2018-04" db="EMBL/GenBank/DDBJ databases">
        <title>Novel Campyloabacter and Helicobacter Species and Strains.</title>
        <authorList>
            <person name="Mannion A.J."/>
            <person name="Shen Z."/>
            <person name="Fox J.G."/>
        </authorList>
    </citation>
    <scope>NUCLEOTIDE SEQUENCE [LARGE SCALE GENOMIC DNA]</scope>
    <source>
        <strain evidence="1 2">MIT 17-337</strain>
    </source>
</reference>
<dbReference type="Proteomes" id="UP000256379">
    <property type="component" value="Unassembled WGS sequence"/>
</dbReference>
<name>A0A3D8IAB0_9HELI</name>